<comment type="similarity">
    <text evidence="1">Belongs to the 4-hydroxybenzoyl-CoA thioesterase family.</text>
</comment>
<dbReference type="PANTHER" id="PTHR31793:SF27">
    <property type="entry name" value="NOVEL THIOESTERASE SUPERFAMILY DOMAIN AND SAPOSIN A-TYPE DOMAIN CONTAINING PROTEIN (0610012H03RIK)"/>
    <property type="match status" value="1"/>
</dbReference>
<evidence type="ECO:0000313" key="5">
    <source>
        <dbReference type="Proteomes" id="UP001205105"/>
    </source>
</evidence>
<dbReference type="CDD" id="cd00586">
    <property type="entry name" value="4HBT"/>
    <property type="match status" value="1"/>
</dbReference>
<sequence length="184" mass="19957">MQARDYELDQFNVSKEGAALGWGGVQSTGVLVVNNAVYANYLQHVRHEFLLHVGVSADTIARTGDALALSELHMRYIQPLRSGDRFRGTCRVSKATGVRLVFEQQIWRLPRKHRAPAAASNGGGSGGSAAEAGEEQEELVLTAEAVVVSLDKRYKPKRISPALRERLVSGAASEGPPIPLQELL</sequence>
<reference evidence="4" key="1">
    <citation type="submission" date="2020-11" db="EMBL/GenBank/DDBJ databases">
        <title>Chlorella ohadii genome sequencing and assembly.</title>
        <authorList>
            <person name="Murik O."/>
            <person name="Treves H."/>
            <person name="Kedem I."/>
            <person name="Shotland Y."/>
            <person name="Kaplan A."/>
        </authorList>
    </citation>
    <scope>NUCLEOTIDE SEQUENCE</scope>
    <source>
        <strain evidence="4">1</strain>
    </source>
</reference>
<evidence type="ECO:0008006" key="6">
    <source>
        <dbReference type="Google" id="ProtNLM"/>
    </source>
</evidence>
<evidence type="ECO:0000256" key="1">
    <source>
        <dbReference type="ARBA" id="ARBA00005953"/>
    </source>
</evidence>
<dbReference type="EMBL" id="JADXDR010000035">
    <property type="protein sequence ID" value="KAI7843981.1"/>
    <property type="molecule type" value="Genomic_DNA"/>
</dbReference>
<keyword evidence="5" id="KW-1185">Reference proteome</keyword>
<dbReference type="InterPro" id="IPR050563">
    <property type="entry name" value="4-hydroxybenzoyl-CoA_TE"/>
</dbReference>
<gene>
    <name evidence="4" type="ORF">COHA_002519</name>
</gene>
<keyword evidence="2" id="KW-0378">Hydrolase</keyword>
<accession>A0AAD5H4U6</accession>
<proteinExistence type="inferred from homology"/>
<dbReference type="Proteomes" id="UP001205105">
    <property type="component" value="Unassembled WGS sequence"/>
</dbReference>
<name>A0AAD5H4U6_9CHLO</name>
<evidence type="ECO:0000256" key="3">
    <source>
        <dbReference type="SAM" id="MobiDB-lite"/>
    </source>
</evidence>
<evidence type="ECO:0000256" key="2">
    <source>
        <dbReference type="ARBA" id="ARBA00022801"/>
    </source>
</evidence>
<dbReference type="SUPFAM" id="SSF54637">
    <property type="entry name" value="Thioesterase/thiol ester dehydrase-isomerase"/>
    <property type="match status" value="1"/>
</dbReference>
<dbReference type="GO" id="GO:0016297">
    <property type="term" value="F:fatty acyl-[ACP] hydrolase activity"/>
    <property type="evidence" value="ECO:0007669"/>
    <property type="project" value="TreeGrafter"/>
</dbReference>
<dbReference type="InterPro" id="IPR029069">
    <property type="entry name" value="HotDog_dom_sf"/>
</dbReference>
<dbReference type="AlphaFoldDB" id="A0AAD5H4U6"/>
<dbReference type="Pfam" id="PF13279">
    <property type="entry name" value="4HBT_2"/>
    <property type="match status" value="1"/>
</dbReference>
<organism evidence="4 5">
    <name type="scientific">Chlorella ohadii</name>
    <dbReference type="NCBI Taxonomy" id="2649997"/>
    <lineage>
        <taxon>Eukaryota</taxon>
        <taxon>Viridiplantae</taxon>
        <taxon>Chlorophyta</taxon>
        <taxon>core chlorophytes</taxon>
        <taxon>Trebouxiophyceae</taxon>
        <taxon>Chlorellales</taxon>
        <taxon>Chlorellaceae</taxon>
        <taxon>Chlorella clade</taxon>
        <taxon>Chlorella</taxon>
    </lineage>
</organism>
<comment type="caution">
    <text evidence="4">The sequence shown here is derived from an EMBL/GenBank/DDBJ whole genome shotgun (WGS) entry which is preliminary data.</text>
</comment>
<feature type="region of interest" description="Disordered" evidence="3">
    <location>
        <begin position="113"/>
        <end position="134"/>
    </location>
</feature>
<dbReference type="Gene3D" id="3.10.129.10">
    <property type="entry name" value="Hotdog Thioesterase"/>
    <property type="match status" value="1"/>
</dbReference>
<evidence type="ECO:0000313" key="4">
    <source>
        <dbReference type="EMBL" id="KAI7843981.1"/>
    </source>
</evidence>
<protein>
    <recommendedName>
        <fullName evidence="6">Thioesterase domain-containing protein</fullName>
    </recommendedName>
</protein>
<dbReference type="GO" id="GO:0009507">
    <property type="term" value="C:chloroplast"/>
    <property type="evidence" value="ECO:0007669"/>
    <property type="project" value="TreeGrafter"/>
</dbReference>
<dbReference type="PANTHER" id="PTHR31793">
    <property type="entry name" value="4-HYDROXYBENZOYL-COA THIOESTERASE FAMILY MEMBER"/>
    <property type="match status" value="1"/>
</dbReference>